<dbReference type="InParanoid" id="A0A0D2WGV6"/>
<dbReference type="eggNOG" id="KOG0606">
    <property type="taxonomic scope" value="Eukaryota"/>
</dbReference>
<dbReference type="EC" id="2.7.11.1" evidence="1"/>
<feature type="compositionally biased region" description="Polar residues" evidence="9">
    <location>
        <begin position="325"/>
        <end position="341"/>
    </location>
</feature>
<keyword evidence="2" id="KW-0723">Serine/threonine-protein kinase</keyword>
<dbReference type="InterPro" id="IPR000719">
    <property type="entry name" value="Prot_kinase_dom"/>
</dbReference>
<feature type="compositionally biased region" description="Low complexity" evidence="9">
    <location>
        <begin position="258"/>
        <end position="274"/>
    </location>
</feature>
<dbReference type="EMBL" id="KE346360">
    <property type="protein sequence ID" value="KJE88710.1"/>
    <property type="molecule type" value="Genomic_DNA"/>
</dbReference>
<evidence type="ECO:0000313" key="13">
    <source>
        <dbReference type="Proteomes" id="UP000008743"/>
    </source>
</evidence>
<proteinExistence type="predicted"/>
<dbReference type="InterPro" id="IPR050236">
    <property type="entry name" value="Ser_Thr_kinase_AGC"/>
</dbReference>
<feature type="domain" description="AGC-kinase C-terminal" evidence="11">
    <location>
        <begin position="848"/>
        <end position="892"/>
    </location>
</feature>
<keyword evidence="13" id="KW-1185">Reference proteome</keyword>
<dbReference type="InterPro" id="IPR008271">
    <property type="entry name" value="Ser/Thr_kinase_AS"/>
</dbReference>
<evidence type="ECO:0000256" key="5">
    <source>
        <dbReference type="ARBA" id="ARBA00022777"/>
    </source>
</evidence>
<evidence type="ECO:0000256" key="9">
    <source>
        <dbReference type="SAM" id="MobiDB-lite"/>
    </source>
</evidence>
<feature type="compositionally biased region" description="Low complexity" evidence="9">
    <location>
        <begin position="618"/>
        <end position="630"/>
    </location>
</feature>
<dbReference type="GO" id="GO:0005524">
    <property type="term" value="F:ATP binding"/>
    <property type="evidence" value="ECO:0007669"/>
    <property type="project" value="UniProtKB-KW"/>
</dbReference>
<evidence type="ECO:0000313" key="12">
    <source>
        <dbReference type="EMBL" id="KJE88710.1"/>
    </source>
</evidence>
<feature type="region of interest" description="Disordered" evidence="9">
    <location>
        <begin position="314"/>
        <end position="351"/>
    </location>
</feature>
<protein>
    <recommendedName>
        <fullName evidence="1">non-specific serine/threonine protein kinase</fullName>
        <ecNumber evidence="1">2.7.11.1</ecNumber>
    </recommendedName>
</protein>
<dbReference type="STRING" id="595528.A0A0D2WGV6"/>
<keyword evidence="5 12" id="KW-0418">Kinase</keyword>
<dbReference type="InterPro" id="IPR011009">
    <property type="entry name" value="Kinase-like_dom_sf"/>
</dbReference>
<dbReference type="Pfam" id="PF00069">
    <property type="entry name" value="Pkinase"/>
    <property type="match status" value="2"/>
</dbReference>
<evidence type="ECO:0000256" key="2">
    <source>
        <dbReference type="ARBA" id="ARBA00022527"/>
    </source>
</evidence>
<evidence type="ECO:0000256" key="6">
    <source>
        <dbReference type="ARBA" id="ARBA00022840"/>
    </source>
</evidence>
<evidence type="ECO:0000256" key="8">
    <source>
        <dbReference type="ARBA" id="ARBA00048679"/>
    </source>
</evidence>
<keyword evidence="3" id="KW-0808">Transferase</keyword>
<feature type="compositionally biased region" description="Polar residues" evidence="9">
    <location>
        <begin position="650"/>
        <end position="676"/>
    </location>
</feature>
<evidence type="ECO:0000259" key="11">
    <source>
        <dbReference type="PROSITE" id="PS51285"/>
    </source>
</evidence>
<evidence type="ECO:0000256" key="3">
    <source>
        <dbReference type="ARBA" id="ARBA00022679"/>
    </source>
</evidence>
<reference evidence="13" key="1">
    <citation type="submission" date="2011-02" db="EMBL/GenBank/DDBJ databases">
        <title>The Genome Sequence of Capsaspora owczarzaki ATCC 30864.</title>
        <authorList>
            <person name="Russ C."/>
            <person name="Cuomo C."/>
            <person name="Burger G."/>
            <person name="Gray M.W."/>
            <person name="Holland P.W.H."/>
            <person name="King N."/>
            <person name="Lang F.B.F."/>
            <person name="Roger A.J."/>
            <person name="Ruiz-Trillo I."/>
            <person name="Young S.K."/>
            <person name="Zeng Q."/>
            <person name="Gargeya S."/>
            <person name="Alvarado L."/>
            <person name="Berlin A."/>
            <person name="Chapman S.B."/>
            <person name="Chen Z."/>
            <person name="Freedman E."/>
            <person name="Gellesch M."/>
            <person name="Goldberg J."/>
            <person name="Griggs A."/>
            <person name="Gujja S."/>
            <person name="Heilman E."/>
            <person name="Heiman D."/>
            <person name="Howarth C."/>
            <person name="Mehta T."/>
            <person name="Neiman D."/>
            <person name="Pearson M."/>
            <person name="Roberts A."/>
            <person name="Saif S."/>
            <person name="Shea T."/>
            <person name="Shenoy N."/>
            <person name="Sisk P."/>
            <person name="Stolte C."/>
            <person name="Sykes S."/>
            <person name="White J."/>
            <person name="Yandava C."/>
            <person name="Haas B."/>
            <person name="Nusbaum C."/>
            <person name="Birren B."/>
        </authorList>
    </citation>
    <scope>NUCLEOTIDE SEQUENCE</scope>
    <source>
        <strain evidence="13">ATCC 30864</strain>
    </source>
</reference>
<gene>
    <name evidence="12" type="ORF">CAOG_000305</name>
</gene>
<evidence type="ECO:0000256" key="1">
    <source>
        <dbReference type="ARBA" id="ARBA00012513"/>
    </source>
</evidence>
<dbReference type="GO" id="GO:0004674">
    <property type="term" value="F:protein serine/threonine kinase activity"/>
    <property type="evidence" value="ECO:0007669"/>
    <property type="project" value="UniProtKB-KW"/>
</dbReference>
<feature type="region of interest" description="Disordered" evidence="9">
    <location>
        <begin position="45"/>
        <end position="87"/>
    </location>
</feature>
<dbReference type="PANTHER" id="PTHR24356">
    <property type="entry name" value="SERINE/THREONINE-PROTEIN KINASE"/>
    <property type="match status" value="1"/>
</dbReference>
<feature type="compositionally biased region" description="Low complexity" evidence="9">
    <location>
        <begin position="342"/>
        <end position="351"/>
    </location>
</feature>
<dbReference type="PROSITE" id="PS51285">
    <property type="entry name" value="AGC_KINASE_CTER"/>
    <property type="match status" value="1"/>
</dbReference>
<dbReference type="PROSITE" id="PS00108">
    <property type="entry name" value="PROTEIN_KINASE_ST"/>
    <property type="match status" value="1"/>
</dbReference>
<feature type="region of interest" description="Disordered" evidence="9">
    <location>
        <begin position="618"/>
        <end position="679"/>
    </location>
</feature>
<feature type="region of interest" description="Disordered" evidence="9">
    <location>
        <begin position="252"/>
        <end position="287"/>
    </location>
</feature>
<dbReference type="InterPro" id="IPR000961">
    <property type="entry name" value="AGC-kinase_C"/>
</dbReference>
<dbReference type="OrthoDB" id="162894at2759"/>
<dbReference type="GO" id="GO:0005634">
    <property type="term" value="C:nucleus"/>
    <property type="evidence" value="ECO:0007669"/>
    <property type="project" value="TreeGrafter"/>
</dbReference>
<keyword evidence="4" id="KW-0547">Nucleotide-binding</keyword>
<feature type="domain" description="Protein kinase" evidence="10">
    <location>
        <begin position="359"/>
        <end position="847"/>
    </location>
</feature>
<dbReference type="PROSITE" id="PS50011">
    <property type="entry name" value="PROTEIN_KINASE_DOM"/>
    <property type="match status" value="1"/>
</dbReference>
<keyword evidence="6" id="KW-0067">ATP-binding</keyword>
<feature type="compositionally biased region" description="Polar residues" evidence="9">
    <location>
        <begin position="53"/>
        <end position="63"/>
    </location>
</feature>
<comment type="catalytic activity">
    <reaction evidence="7">
        <text>L-threonyl-[protein] + ATP = O-phospho-L-threonyl-[protein] + ADP + H(+)</text>
        <dbReference type="Rhea" id="RHEA:46608"/>
        <dbReference type="Rhea" id="RHEA-COMP:11060"/>
        <dbReference type="Rhea" id="RHEA-COMP:11605"/>
        <dbReference type="ChEBI" id="CHEBI:15378"/>
        <dbReference type="ChEBI" id="CHEBI:30013"/>
        <dbReference type="ChEBI" id="CHEBI:30616"/>
        <dbReference type="ChEBI" id="CHEBI:61977"/>
        <dbReference type="ChEBI" id="CHEBI:456216"/>
        <dbReference type="EC" id="2.7.11.1"/>
    </reaction>
</comment>
<dbReference type="RefSeq" id="XP_004365176.1">
    <property type="nucleotide sequence ID" value="XM_004365119.2"/>
</dbReference>
<dbReference type="SUPFAM" id="SSF56112">
    <property type="entry name" value="Protein kinase-like (PK-like)"/>
    <property type="match status" value="1"/>
</dbReference>
<dbReference type="AlphaFoldDB" id="A0A0D2WGV6"/>
<dbReference type="Gene3D" id="1.10.510.10">
    <property type="entry name" value="Transferase(Phosphotransferase) domain 1"/>
    <property type="match status" value="2"/>
</dbReference>
<evidence type="ECO:0000256" key="4">
    <source>
        <dbReference type="ARBA" id="ARBA00022741"/>
    </source>
</evidence>
<evidence type="ECO:0000259" key="10">
    <source>
        <dbReference type="PROSITE" id="PS50011"/>
    </source>
</evidence>
<dbReference type="Proteomes" id="UP000008743">
    <property type="component" value="Unassembled WGS sequence"/>
</dbReference>
<dbReference type="Gene3D" id="3.30.200.20">
    <property type="entry name" value="Phosphorylase Kinase, domain 1"/>
    <property type="match status" value="2"/>
</dbReference>
<evidence type="ECO:0000256" key="7">
    <source>
        <dbReference type="ARBA" id="ARBA00047899"/>
    </source>
</evidence>
<dbReference type="PhylomeDB" id="A0A0D2WGV6"/>
<feature type="region of interest" description="Disordered" evidence="9">
    <location>
        <begin position="199"/>
        <end position="233"/>
    </location>
</feature>
<feature type="compositionally biased region" description="Acidic residues" evidence="9">
    <location>
        <begin position="221"/>
        <end position="233"/>
    </location>
</feature>
<dbReference type="PANTHER" id="PTHR24356:SF1">
    <property type="entry name" value="SERINE_THREONINE-PROTEIN KINASE GREATWALL"/>
    <property type="match status" value="1"/>
</dbReference>
<name>A0A0D2WGV6_CAPO3</name>
<sequence length="892" mass="95682">MALNQQQPTPRGRAQSCAPAARILFMEDADADLEGSRLNDSLVVGTLSPPLKGQQQAANGAETSSDENRAPSPNQTHSSSRSRAKAHSFSYNASGAHASLTRATGLLEHAPRLERLDVSALGAKLENLNLHLSESSALPTPDSASIHFLGFAFPQPCTATLPNEFAAAEPTSRARFESSEVSDLSSQLDKTLLLADDDGSTAMVTGTPPRGYGAESGRGDDDFDGDDSDDADTEASDLNATLLATSPTVKLNLRPGFSRSNSSLSSASSSQVSSPVPNATPPLGFGVEQGSEQARLAWLSSILPSRLAAFSPTLEQTTTTSSSSANIKQPATAAGSGSNTHPAPGSAASSVSGPCIDDFEVIKPISRGAFGKVFLSARCRPDASETGEDAATPQNLFAIKVIKKEDIVRKNMLQQVIAERNALAVSTNQFIVKLFYSFQSQHHVFLVMEFLVGGDLSSLLQVVGCMDERPMVLFYMSEIMIALEYLHSKGIVHRDLKPDNVLIDSSGHIKLSDFGLSSLPQNKRMLSATDLFNSTPHRPVSMFSRSASSMSQLSFTASRTPGQIRSITSDFCSLSQNTPAALQRCGSSLEMTSSARFLHRIKRSVSVDSTSGSIYKMHQQQAMQASQTSTPGPSLHSWGEESVEAMAGSEPQQPSTKRTLTSVNETTAQSAPSAATNPFEWPPSYFETSLGSCAPTPQKATLSQQPNFVTMTPQAGRSYGLEENSWAHIPATTGRKPKVGLAKARTNRPVLGTPDYLAPEIIRGQQHTLAVDFWALGVCLYELLLGCPPFNADSEEEIFDNILSRAIPWPEDDSALSPEAFSLINMLLSDDPFARFNVRLIKKHAFFADVDWSAVHTQEPPFVPTPAGSTDTSYFDARNSAQNLRFSAFASE</sequence>
<comment type="catalytic activity">
    <reaction evidence="8">
        <text>L-seryl-[protein] + ATP = O-phospho-L-seryl-[protein] + ADP + H(+)</text>
        <dbReference type="Rhea" id="RHEA:17989"/>
        <dbReference type="Rhea" id="RHEA-COMP:9863"/>
        <dbReference type="Rhea" id="RHEA-COMP:11604"/>
        <dbReference type="ChEBI" id="CHEBI:15378"/>
        <dbReference type="ChEBI" id="CHEBI:29999"/>
        <dbReference type="ChEBI" id="CHEBI:30616"/>
        <dbReference type="ChEBI" id="CHEBI:83421"/>
        <dbReference type="ChEBI" id="CHEBI:456216"/>
        <dbReference type="EC" id="2.7.11.1"/>
    </reaction>
</comment>
<organism evidence="12 13">
    <name type="scientific">Capsaspora owczarzaki (strain ATCC 30864)</name>
    <dbReference type="NCBI Taxonomy" id="595528"/>
    <lineage>
        <taxon>Eukaryota</taxon>
        <taxon>Filasterea</taxon>
        <taxon>Capsaspora</taxon>
    </lineage>
</organism>
<dbReference type="SMART" id="SM00220">
    <property type="entry name" value="S_TKc"/>
    <property type="match status" value="1"/>
</dbReference>
<accession>A0A0D2WGV6</accession>
<dbReference type="GO" id="GO:0035556">
    <property type="term" value="P:intracellular signal transduction"/>
    <property type="evidence" value="ECO:0007669"/>
    <property type="project" value="TreeGrafter"/>
</dbReference>